<accession>A0A368H1T9</accession>
<dbReference type="CDD" id="cd02510">
    <property type="entry name" value="pp-GalNAc-T"/>
    <property type="match status" value="1"/>
</dbReference>
<dbReference type="FunFam" id="3.90.550.10:FF:000021">
    <property type="entry name" value="Polypeptide N-acetylgalactosaminyltransferase"/>
    <property type="match status" value="1"/>
</dbReference>
<feature type="domain" description="GOLD" evidence="20">
    <location>
        <begin position="642"/>
        <end position="737"/>
    </location>
</feature>
<evidence type="ECO:0000256" key="14">
    <source>
        <dbReference type="ARBA" id="ARBA00023157"/>
    </source>
</evidence>
<keyword evidence="16" id="KW-0464">Manganese</keyword>
<dbReference type="Gene3D" id="3.90.550.10">
    <property type="entry name" value="Spore Coat Polysaccharide Biosynthesis Protein SpsA, Chain A"/>
    <property type="match status" value="1"/>
</dbReference>
<proteinExistence type="inferred from homology"/>
<keyword evidence="6 21" id="KW-0808">Transferase</keyword>
<evidence type="ECO:0000256" key="13">
    <source>
        <dbReference type="ARBA" id="ARBA00023136"/>
    </source>
</evidence>
<dbReference type="GO" id="GO:0030246">
    <property type="term" value="F:carbohydrate binding"/>
    <property type="evidence" value="ECO:0007669"/>
    <property type="project" value="UniProtKB-KW"/>
</dbReference>
<dbReference type="Gene3D" id="2.80.10.50">
    <property type="match status" value="1"/>
</dbReference>
<dbReference type="CDD" id="cd05327">
    <property type="entry name" value="retinol-DH_like_SDR_c_like"/>
    <property type="match status" value="1"/>
</dbReference>
<dbReference type="GO" id="GO:0000139">
    <property type="term" value="C:Golgi membrane"/>
    <property type="evidence" value="ECO:0007669"/>
    <property type="project" value="UniProtKB-SubCell"/>
</dbReference>
<keyword evidence="17" id="KW-0175">Coiled coil</keyword>
<dbReference type="PROSITE" id="PS50866">
    <property type="entry name" value="GOLD"/>
    <property type="match status" value="1"/>
</dbReference>
<evidence type="ECO:0000256" key="5">
    <source>
        <dbReference type="ARBA" id="ARBA00022676"/>
    </source>
</evidence>
<evidence type="ECO:0000313" key="21">
    <source>
        <dbReference type="EMBL" id="RCN50564.1"/>
    </source>
</evidence>
<dbReference type="PROSITE" id="PS50231">
    <property type="entry name" value="RICIN_B_LECTIN"/>
    <property type="match status" value="1"/>
</dbReference>
<evidence type="ECO:0000256" key="3">
    <source>
        <dbReference type="ARBA" id="ARBA00004922"/>
    </source>
</evidence>
<dbReference type="InterPro" id="IPR002347">
    <property type="entry name" value="SDR_fam"/>
</dbReference>
<evidence type="ECO:0000256" key="17">
    <source>
        <dbReference type="SAM" id="Coils"/>
    </source>
</evidence>
<dbReference type="Pfam" id="PF01105">
    <property type="entry name" value="EMP24_GP25L"/>
    <property type="match status" value="1"/>
</dbReference>
<keyword evidence="8" id="KW-0479">Metal-binding</keyword>
<dbReference type="InterPro" id="IPR035992">
    <property type="entry name" value="Ricin_B-like_lectins"/>
</dbReference>
<dbReference type="SMART" id="SM00458">
    <property type="entry name" value="RICIN"/>
    <property type="match status" value="1"/>
</dbReference>
<dbReference type="AlphaFoldDB" id="A0A368H1T9"/>
<dbReference type="SUPFAM" id="SSF51735">
    <property type="entry name" value="NAD(P)-binding Rossmann-fold domains"/>
    <property type="match status" value="1"/>
</dbReference>
<keyword evidence="13 19" id="KW-0472">Membrane</keyword>
<dbReference type="InterPro" id="IPR045885">
    <property type="entry name" value="GalNAc-T"/>
</dbReference>
<evidence type="ECO:0000313" key="22">
    <source>
        <dbReference type="Proteomes" id="UP000252519"/>
    </source>
</evidence>
<dbReference type="SMART" id="SM01190">
    <property type="entry name" value="EMP24_GP25L"/>
    <property type="match status" value="1"/>
</dbReference>
<comment type="pathway">
    <text evidence="3">Protein modification; protein glycosylation.</text>
</comment>
<dbReference type="Pfam" id="PF00106">
    <property type="entry name" value="adh_short"/>
    <property type="match status" value="1"/>
</dbReference>
<protein>
    <submittedName>
        <fullName evidence="21">Glycosyltransferase, group 2 family protein</fullName>
    </submittedName>
</protein>
<feature type="transmembrane region" description="Helical" evidence="19">
    <location>
        <begin position="31"/>
        <end position="49"/>
    </location>
</feature>
<dbReference type="PANTHER" id="PTHR11675:SF119">
    <property type="entry name" value="POLYPEPTIDE N-ACETYLGALACTOSAMINYLTRANSFERASE 2"/>
    <property type="match status" value="1"/>
</dbReference>
<dbReference type="GO" id="GO:0004653">
    <property type="term" value="F:polypeptide N-acetylgalactosaminyltransferase activity"/>
    <property type="evidence" value="ECO:0007669"/>
    <property type="project" value="TreeGrafter"/>
</dbReference>
<keyword evidence="10" id="KW-0735">Signal-anchor</keyword>
<dbReference type="Pfam" id="PF00652">
    <property type="entry name" value="Ricin_B_lectin"/>
    <property type="match status" value="1"/>
</dbReference>
<comment type="similarity">
    <text evidence="4">Belongs to the glycosyltransferase 2 family. GalNAc-T subfamily.</text>
</comment>
<dbReference type="OrthoDB" id="429263at2759"/>
<dbReference type="GO" id="GO:0046872">
    <property type="term" value="F:metal ion binding"/>
    <property type="evidence" value="ECO:0007669"/>
    <property type="project" value="UniProtKB-KW"/>
</dbReference>
<evidence type="ECO:0000256" key="19">
    <source>
        <dbReference type="SAM" id="Phobius"/>
    </source>
</evidence>
<evidence type="ECO:0000256" key="6">
    <source>
        <dbReference type="ARBA" id="ARBA00022679"/>
    </source>
</evidence>
<keyword evidence="5" id="KW-0328">Glycosyltransferase</keyword>
<dbReference type="InterPro" id="IPR029044">
    <property type="entry name" value="Nucleotide-diphossugar_trans"/>
</dbReference>
<comment type="subcellular location">
    <subcellularLocation>
        <location evidence="2">Golgi apparatus membrane</location>
        <topology evidence="2">Single-pass type II membrane protein</topology>
    </subcellularLocation>
</comment>
<dbReference type="InterPro" id="IPR009038">
    <property type="entry name" value="GOLD_dom"/>
</dbReference>
<dbReference type="InterPro" id="IPR000772">
    <property type="entry name" value="Ricin_B_lectin"/>
</dbReference>
<feature type="region of interest" description="Disordered" evidence="18">
    <location>
        <begin position="63"/>
        <end position="101"/>
    </location>
</feature>
<reference evidence="21 22" key="1">
    <citation type="submission" date="2014-10" db="EMBL/GenBank/DDBJ databases">
        <title>Draft genome of the hookworm Ancylostoma caninum.</title>
        <authorList>
            <person name="Mitreva M."/>
        </authorList>
    </citation>
    <scope>NUCLEOTIDE SEQUENCE [LARGE SCALE GENOMIC DNA]</scope>
    <source>
        <strain evidence="21 22">Baltimore</strain>
    </source>
</reference>
<dbReference type="PRINTS" id="PR00081">
    <property type="entry name" value="GDHRDH"/>
</dbReference>
<dbReference type="EMBL" id="JOJR01000021">
    <property type="protein sequence ID" value="RCN50564.1"/>
    <property type="molecule type" value="Genomic_DNA"/>
</dbReference>
<evidence type="ECO:0000256" key="8">
    <source>
        <dbReference type="ARBA" id="ARBA00022723"/>
    </source>
</evidence>
<keyword evidence="12" id="KW-0333">Golgi apparatus</keyword>
<dbReference type="UniPathway" id="UPA00378"/>
<dbReference type="GO" id="GO:0006493">
    <property type="term" value="P:protein O-linked glycosylation"/>
    <property type="evidence" value="ECO:0007669"/>
    <property type="project" value="TreeGrafter"/>
</dbReference>
<evidence type="ECO:0000256" key="7">
    <source>
        <dbReference type="ARBA" id="ARBA00022692"/>
    </source>
</evidence>
<dbReference type="Gene3D" id="3.40.50.720">
    <property type="entry name" value="NAD(P)-binding Rossmann-like Domain"/>
    <property type="match status" value="1"/>
</dbReference>
<dbReference type="SUPFAM" id="SSF53448">
    <property type="entry name" value="Nucleotide-diphospho-sugar transferases"/>
    <property type="match status" value="1"/>
</dbReference>
<dbReference type="InterPro" id="IPR001173">
    <property type="entry name" value="Glyco_trans_2-like"/>
</dbReference>
<sequence>MKAIILWVTEEQGGIYSSKISKMPKLCRSRFLVAILLSTWISVIVYLMSSGFYDRREERFGDLNAPHRGINPPTPSEEMSSELPAPLPPTSTPPKSVGAVQEPPTSFLERFTNTIIQPKPLPILKLHEFDAEAYIEKGKLKPGEDKYAANKFNQMASDAASVKREIIDSREHHCKKLSYDTSVLEPTSIIVTFHNEARSTLLRTVFSAMLRSPPHLIHEIILVDDCSKDESIGKEIAQLEKVTVLRNIEREGLIRSRVKGAAYASAPILTFLDSHVECNVGWLEPLLARINENNKAVVAPIIDVINMDTFNYVAASADLRGGFDWNLVFKWEFLTGKLKDERHAHPTDPIKSPTMAGGLFSIKKSWFEELGTYDMGMEVWGGENLEMSFRVWQCGGSLEIIPCSRVGHVFRKQHPYTFPGGSGNVFQSNTRRAAEVWMDEYKAIYLRNVPSARYVKYGDISDRLALRERLKCQSFTWYLQTIYPELRVPEREKGELYHIKNGIMCLDTLGHRIGEGLGVYQCHGTGGNQEWAYEREKGLLLNTVSKLCLTMEDMNGDPLVILDDCSNVKSRIRMDTATGWLTQGGRCLALEPDAEHWRLGSVVCDAGDGGQRWVRSMSRLLVLACVLATCQALYFHIAETEKKCFIEEIPDETMVTGNYKVQLYDPNTKGYGDYPNIGMHVEVKDPEDKVVLSKLYTSEGKFTFTSHLPGEHVICLYSNSTAWFSGAQLRVHLDIQAGEHAQDYQQIATKDKLNELQLRIRQLLDQVEQITKEQNYQRYRAAMAARRFIKGLTSPWSLGFSGFGLAYGLYHIWDSTQSGAKYELHEDLAGKTYIVTGATSGIGQVTVEELAKRNARVIMACRNREKCVQVRRDIVLNTRNKQVYCRQCDLEDFDSIRNFVQKLCKGKFELDRIDGVVHNAAMMDAGRKVNKDGIERTLATNHLGAFLLTGLLLEKLLAQDHPVRIVFLNSNIINRKCELDFNDLNAEARKKYDGFEVYKQSKLAAAMFAKELAERLKDTNITVTVADPGRTKSNLSAQMDHQTFFLSRWLLRIVSFGMGERRVEKAVRPVLFALADPAMEGANGTFIDRERHEQPWNESVEDAEKRRRLWTTSEVWTKLGERMAQMKQELGDAAASLDKPVDVQQEVASGRSWKRLWLW</sequence>
<name>A0A368H1T9_ANCCA</name>
<evidence type="ECO:0000256" key="4">
    <source>
        <dbReference type="ARBA" id="ARBA00005680"/>
    </source>
</evidence>
<keyword evidence="15" id="KW-0325">Glycoprotein</keyword>
<gene>
    <name evidence="21" type="ORF">ANCCAN_03177</name>
</gene>
<evidence type="ECO:0000256" key="18">
    <source>
        <dbReference type="SAM" id="MobiDB-lite"/>
    </source>
</evidence>
<dbReference type="Pfam" id="PF00535">
    <property type="entry name" value="Glycos_transf_2"/>
    <property type="match status" value="1"/>
</dbReference>
<comment type="cofactor">
    <cofactor evidence="1">
        <name>Mn(2+)</name>
        <dbReference type="ChEBI" id="CHEBI:29035"/>
    </cofactor>
</comment>
<keyword evidence="9" id="KW-0430">Lectin</keyword>
<keyword evidence="22" id="KW-1185">Reference proteome</keyword>
<evidence type="ECO:0000256" key="16">
    <source>
        <dbReference type="ARBA" id="ARBA00023211"/>
    </source>
</evidence>
<keyword evidence="7 19" id="KW-0812">Transmembrane</keyword>
<evidence type="ECO:0000256" key="9">
    <source>
        <dbReference type="ARBA" id="ARBA00022734"/>
    </source>
</evidence>
<evidence type="ECO:0000259" key="20">
    <source>
        <dbReference type="PROSITE" id="PS50866"/>
    </source>
</evidence>
<evidence type="ECO:0000256" key="2">
    <source>
        <dbReference type="ARBA" id="ARBA00004323"/>
    </source>
</evidence>
<evidence type="ECO:0000256" key="1">
    <source>
        <dbReference type="ARBA" id="ARBA00001936"/>
    </source>
</evidence>
<evidence type="ECO:0000256" key="11">
    <source>
        <dbReference type="ARBA" id="ARBA00022989"/>
    </source>
</evidence>
<organism evidence="21 22">
    <name type="scientific">Ancylostoma caninum</name>
    <name type="common">Dog hookworm</name>
    <dbReference type="NCBI Taxonomy" id="29170"/>
    <lineage>
        <taxon>Eukaryota</taxon>
        <taxon>Metazoa</taxon>
        <taxon>Ecdysozoa</taxon>
        <taxon>Nematoda</taxon>
        <taxon>Chromadorea</taxon>
        <taxon>Rhabditida</taxon>
        <taxon>Rhabditina</taxon>
        <taxon>Rhabditomorpha</taxon>
        <taxon>Strongyloidea</taxon>
        <taxon>Ancylostomatidae</taxon>
        <taxon>Ancylostomatinae</taxon>
        <taxon>Ancylostoma</taxon>
    </lineage>
</organism>
<feature type="coiled-coil region" evidence="17">
    <location>
        <begin position="746"/>
        <end position="773"/>
    </location>
</feature>
<comment type="caution">
    <text evidence="21">The sequence shown here is derived from an EMBL/GenBank/DDBJ whole genome shotgun (WGS) entry which is preliminary data.</text>
</comment>
<dbReference type="SUPFAM" id="SSF50370">
    <property type="entry name" value="Ricin B-like lectins"/>
    <property type="match status" value="1"/>
</dbReference>
<dbReference type="PANTHER" id="PTHR11675">
    <property type="entry name" value="N-ACETYLGALACTOSAMINYLTRANSFERASE"/>
    <property type="match status" value="1"/>
</dbReference>
<dbReference type="CDD" id="cd23434">
    <property type="entry name" value="beta-trefoil_Ricin_GALNT2"/>
    <property type="match status" value="1"/>
</dbReference>
<dbReference type="STRING" id="29170.A0A368H1T9"/>
<keyword evidence="11 19" id="KW-1133">Transmembrane helix</keyword>
<evidence type="ECO:0000256" key="15">
    <source>
        <dbReference type="ARBA" id="ARBA00023180"/>
    </source>
</evidence>
<dbReference type="Proteomes" id="UP000252519">
    <property type="component" value="Unassembled WGS sequence"/>
</dbReference>
<dbReference type="InterPro" id="IPR036291">
    <property type="entry name" value="NAD(P)-bd_dom_sf"/>
</dbReference>
<keyword evidence="14" id="KW-1015">Disulfide bond</keyword>
<evidence type="ECO:0000256" key="12">
    <source>
        <dbReference type="ARBA" id="ARBA00023034"/>
    </source>
</evidence>
<evidence type="ECO:0000256" key="10">
    <source>
        <dbReference type="ARBA" id="ARBA00022968"/>
    </source>
</evidence>